<dbReference type="SUPFAM" id="SSF52540">
    <property type="entry name" value="P-loop containing nucleoside triphosphate hydrolases"/>
    <property type="match status" value="1"/>
</dbReference>
<evidence type="ECO:0000256" key="3">
    <source>
        <dbReference type="ARBA" id="ARBA00022741"/>
    </source>
</evidence>
<dbReference type="AlphaFoldDB" id="A0A1C4GYU5"/>
<dbReference type="NCBIfam" id="NF008280">
    <property type="entry name" value="PRK11058.1"/>
    <property type="match status" value="1"/>
</dbReference>
<accession>A0A1C4GYU5</accession>
<feature type="domain" description="Hflx-type G" evidence="9">
    <location>
        <begin position="199"/>
        <end position="364"/>
    </location>
</feature>
<dbReference type="Gene3D" id="3.40.50.11060">
    <property type="entry name" value="GTPase HflX, N-terminal domain"/>
    <property type="match status" value="1"/>
</dbReference>
<dbReference type="GO" id="GO:0005525">
    <property type="term" value="F:GTP binding"/>
    <property type="evidence" value="ECO:0007669"/>
    <property type="project" value="UniProtKB-UniRule"/>
</dbReference>
<feature type="binding site" evidence="7">
    <location>
        <begin position="317"/>
        <end position="320"/>
    </location>
    <ligand>
        <name>GTP</name>
        <dbReference type="ChEBI" id="CHEBI:37565"/>
    </ligand>
</feature>
<dbReference type="InterPro" id="IPR032305">
    <property type="entry name" value="GTP-bd_M"/>
</dbReference>
<dbReference type="Proteomes" id="UP000243661">
    <property type="component" value="Unassembled WGS sequence"/>
</dbReference>
<dbReference type="PROSITE" id="PS51705">
    <property type="entry name" value="G_HFLX"/>
    <property type="match status" value="1"/>
</dbReference>
<reference evidence="10 11" key="1">
    <citation type="submission" date="2016-08" db="EMBL/GenBank/DDBJ databases">
        <authorList>
            <person name="Seilhamer J.J."/>
        </authorList>
    </citation>
    <scope>NUCLEOTIDE SEQUENCE [LARGE SCALE GENOMIC DNA]</scope>
    <source>
        <strain evidence="10 11">ANC 4874</strain>
    </source>
</reference>
<dbReference type="InterPro" id="IPR030394">
    <property type="entry name" value="G_HFLX_dom"/>
</dbReference>
<gene>
    <name evidence="6" type="primary">hflX</name>
    <name evidence="10" type="ORF">GA0116959_11833</name>
</gene>
<dbReference type="NCBIfam" id="TIGR03156">
    <property type="entry name" value="GTP_HflX"/>
    <property type="match status" value="1"/>
</dbReference>
<evidence type="ECO:0000256" key="4">
    <source>
        <dbReference type="ARBA" id="ARBA00022842"/>
    </source>
</evidence>
<evidence type="ECO:0000256" key="2">
    <source>
        <dbReference type="ARBA" id="ARBA00022723"/>
    </source>
</evidence>
<evidence type="ECO:0000256" key="7">
    <source>
        <dbReference type="PIRSR" id="PIRSR006809-1"/>
    </source>
</evidence>
<name>A0A1C4GYU5_9GAMM</name>
<keyword evidence="2 8" id="KW-0479">Metal-binding</keyword>
<keyword evidence="3 6" id="KW-0547">Nucleotide-binding</keyword>
<evidence type="ECO:0000313" key="10">
    <source>
        <dbReference type="EMBL" id="SCC73289.1"/>
    </source>
</evidence>
<dbReference type="Pfam" id="PF01926">
    <property type="entry name" value="MMR_HSR1"/>
    <property type="match status" value="1"/>
</dbReference>
<dbReference type="InterPro" id="IPR027417">
    <property type="entry name" value="P-loop_NTPase"/>
</dbReference>
<dbReference type="PANTHER" id="PTHR10229">
    <property type="entry name" value="GTP-BINDING PROTEIN HFLX"/>
    <property type="match status" value="1"/>
</dbReference>
<feature type="binding site" evidence="8">
    <location>
        <position position="212"/>
    </location>
    <ligand>
        <name>Mg(2+)</name>
        <dbReference type="ChEBI" id="CHEBI:18420"/>
    </ligand>
</feature>
<dbReference type="PANTHER" id="PTHR10229:SF0">
    <property type="entry name" value="GTP-BINDING PROTEIN 6-RELATED"/>
    <property type="match status" value="1"/>
</dbReference>
<organism evidence="10 11">
    <name type="scientific">Acinetobacter albensis</name>
    <dbReference type="NCBI Taxonomy" id="1673609"/>
    <lineage>
        <taxon>Bacteria</taxon>
        <taxon>Pseudomonadati</taxon>
        <taxon>Pseudomonadota</taxon>
        <taxon>Gammaproteobacteria</taxon>
        <taxon>Moraxellales</taxon>
        <taxon>Moraxellaceae</taxon>
        <taxon>Acinetobacter</taxon>
    </lineage>
</organism>
<dbReference type="OrthoDB" id="9812272at2"/>
<keyword evidence="5 6" id="KW-0342">GTP-binding</keyword>
<evidence type="ECO:0000256" key="8">
    <source>
        <dbReference type="PIRSR" id="PIRSR006809-2"/>
    </source>
</evidence>
<feature type="binding site" evidence="7">
    <location>
        <begin position="230"/>
        <end position="234"/>
    </location>
    <ligand>
        <name>GTP</name>
        <dbReference type="ChEBI" id="CHEBI:37565"/>
    </ligand>
</feature>
<dbReference type="Gene3D" id="3.40.50.300">
    <property type="entry name" value="P-loop containing nucleotide triphosphate hydrolases"/>
    <property type="match status" value="1"/>
</dbReference>
<dbReference type="GO" id="GO:0003924">
    <property type="term" value="F:GTPase activity"/>
    <property type="evidence" value="ECO:0007669"/>
    <property type="project" value="UniProtKB-UniRule"/>
</dbReference>
<dbReference type="InterPro" id="IPR025121">
    <property type="entry name" value="GTPase_HflX_N"/>
</dbReference>
<comment type="subcellular location">
    <subcellularLocation>
        <location evidence="6">Cytoplasm</location>
    </subcellularLocation>
    <text evidence="6">May associate with membranes.</text>
</comment>
<evidence type="ECO:0000259" key="9">
    <source>
        <dbReference type="PROSITE" id="PS51705"/>
    </source>
</evidence>
<dbReference type="InterPro" id="IPR006073">
    <property type="entry name" value="GTP-bd"/>
</dbReference>
<sequence>MEYSEQRQGKERAILVSVSVQLLDDLDAEEFRLLAQSAGAEILEHITAQRIKPDPKLFIGSGKAEEIAELAKMIEADLVIFDHALSPSQERNLERVMQCRVIDRTRLILDIFAQRARTHEGKLQVELAQLDYLSSRLVGGGIHLDSQKGGIGLRGPGETQLETDRRLLRLRIGQLKDKLEKVRQTRIQGRAARQKAAIPTVSLVGYTNAGKSTLFNILAHSEVYAADQLFATLDPTLRRLNWDGIGALVLADTVGFVRNLAHALIESFKATLEETLEATLLLHVIDSSSPDMLEQIEAVEKVLKEIGVNVPVLRVYNKIDLSNEDAKIVYAKPHLPDRVYVSAHSQQGLGLLRQAVQECLMGQLQSFELVLKPEYGKLRTQLYALNVIQTENHDEAGNLHLHIIIAPQKLEQLIKQSHLPIDEILGSKALQFKRPLEEFEIKK</sequence>
<keyword evidence="4 8" id="KW-0460">Magnesium</keyword>
<comment type="cofactor">
    <cofactor evidence="8">
        <name>Mg(2+)</name>
        <dbReference type="ChEBI" id="CHEBI:18420"/>
    </cofactor>
</comment>
<dbReference type="InterPro" id="IPR042108">
    <property type="entry name" value="GTPase_HflX_N_sf"/>
</dbReference>
<dbReference type="GO" id="GO:0046872">
    <property type="term" value="F:metal ion binding"/>
    <property type="evidence" value="ECO:0007669"/>
    <property type="project" value="UniProtKB-KW"/>
</dbReference>
<comment type="similarity">
    <text evidence="6">Belongs to the TRAFAC class OBG-HflX-like GTPase superfamily. HflX GTPase family.</text>
</comment>
<evidence type="ECO:0000313" key="11">
    <source>
        <dbReference type="Proteomes" id="UP000243661"/>
    </source>
</evidence>
<dbReference type="HAMAP" id="MF_00900">
    <property type="entry name" value="GTPase_HflX"/>
    <property type="match status" value="1"/>
</dbReference>
<dbReference type="Gene3D" id="6.10.250.2860">
    <property type="match status" value="1"/>
</dbReference>
<proteinExistence type="inferred from homology"/>
<dbReference type="PRINTS" id="PR00326">
    <property type="entry name" value="GTP1OBG"/>
</dbReference>
<evidence type="ECO:0000256" key="5">
    <source>
        <dbReference type="ARBA" id="ARBA00023134"/>
    </source>
</evidence>
<dbReference type="GO" id="GO:0005737">
    <property type="term" value="C:cytoplasm"/>
    <property type="evidence" value="ECO:0007669"/>
    <property type="project" value="UniProtKB-SubCell"/>
</dbReference>
<comment type="function">
    <text evidence="6">GTPase that associates with the 50S ribosomal subunit and may have a role during protein synthesis or ribosome biogenesis.</text>
</comment>
<dbReference type="PIRSF" id="PIRSF006809">
    <property type="entry name" value="GTP-binding_hflX_prd"/>
    <property type="match status" value="1"/>
</dbReference>
<dbReference type="Pfam" id="PF16360">
    <property type="entry name" value="GTP-bdg_M"/>
    <property type="match status" value="1"/>
</dbReference>
<dbReference type="FunFam" id="3.40.50.11060:FF:000001">
    <property type="entry name" value="GTPase HflX"/>
    <property type="match status" value="1"/>
</dbReference>
<feature type="binding site" evidence="7">
    <location>
        <begin position="342"/>
        <end position="344"/>
    </location>
    <ligand>
        <name>GTP</name>
        <dbReference type="ChEBI" id="CHEBI:37565"/>
    </ligand>
</feature>
<feature type="binding site" evidence="8">
    <location>
        <position position="232"/>
    </location>
    <ligand>
        <name>Mg(2+)</name>
        <dbReference type="ChEBI" id="CHEBI:18420"/>
    </ligand>
</feature>
<dbReference type="RefSeq" id="WP_092721117.1">
    <property type="nucleotide sequence ID" value="NZ_FMBK01000018.1"/>
</dbReference>
<evidence type="ECO:0000256" key="6">
    <source>
        <dbReference type="HAMAP-Rule" id="MF_00900"/>
    </source>
</evidence>
<protein>
    <recommendedName>
        <fullName evidence="6">GTPase HflX</fullName>
    </recommendedName>
    <alternativeName>
        <fullName evidence="6">GTP-binding protein HflX</fullName>
    </alternativeName>
</protein>
<dbReference type="GO" id="GO:0043022">
    <property type="term" value="F:ribosome binding"/>
    <property type="evidence" value="ECO:0007669"/>
    <property type="project" value="TreeGrafter"/>
</dbReference>
<dbReference type="CDD" id="cd01878">
    <property type="entry name" value="HflX"/>
    <property type="match status" value="1"/>
</dbReference>
<dbReference type="InterPro" id="IPR016496">
    <property type="entry name" value="GTPase_HflX"/>
</dbReference>
<dbReference type="Pfam" id="PF13167">
    <property type="entry name" value="GTP-bdg_N"/>
    <property type="match status" value="1"/>
</dbReference>
<feature type="binding site" evidence="7">
    <location>
        <begin position="205"/>
        <end position="212"/>
    </location>
    <ligand>
        <name>GTP</name>
        <dbReference type="ChEBI" id="CHEBI:37565"/>
    </ligand>
</feature>
<feature type="binding site" evidence="7">
    <location>
        <begin position="252"/>
        <end position="255"/>
    </location>
    <ligand>
        <name>GTP</name>
        <dbReference type="ChEBI" id="CHEBI:37565"/>
    </ligand>
</feature>
<evidence type="ECO:0000256" key="1">
    <source>
        <dbReference type="ARBA" id="ARBA00022490"/>
    </source>
</evidence>
<dbReference type="FunFam" id="3.40.50.300:FF:000173">
    <property type="entry name" value="GTPase HflX"/>
    <property type="match status" value="1"/>
</dbReference>
<keyword evidence="1 6" id="KW-0963">Cytoplasm</keyword>
<dbReference type="EMBL" id="FMBK01000018">
    <property type="protein sequence ID" value="SCC73289.1"/>
    <property type="molecule type" value="Genomic_DNA"/>
</dbReference>
<comment type="subunit">
    <text evidence="6">Monomer. Associates with the 50S ribosomal subunit.</text>
</comment>